<dbReference type="STRING" id="576137.A0A1L7WT68"/>
<dbReference type="InterPro" id="IPR022880">
    <property type="entry name" value="DNApol_IV"/>
</dbReference>
<accession>A0A1L7WT68</accession>
<evidence type="ECO:0000256" key="2">
    <source>
        <dbReference type="SAM" id="MobiDB-lite"/>
    </source>
</evidence>
<gene>
    <name evidence="4" type="ORF">PAC_05862</name>
</gene>
<dbReference type="PANTHER" id="PTHR11076:SF33">
    <property type="entry name" value="DNA POLYMERASE KAPPA"/>
    <property type="match status" value="1"/>
</dbReference>
<dbReference type="GO" id="GO:0042276">
    <property type="term" value="P:error-prone translesion synthesis"/>
    <property type="evidence" value="ECO:0007669"/>
    <property type="project" value="TreeGrafter"/>
</dbReference>
<name>A0A1L7WT68_9HELO</name>
<dbReference type="EMBL" id="FJOG01000007">
    <property type="protein sequence ID" value="CZR55974.1"/>
    <property type="molecule type" value="Genomic_DNA"/>
</dbReference>
<dbReference type="InterPro" id="IPR043128">
    <property type="entry name" value="Rev_trsase/Diguanyl_cyclase"/>
</dbReference>
<dbReference type="GO" id="GO:0003684">
    <property type="term" value="F:damaged DNA binding"/>
    <property type="evidence" value="ECO:0007669"/>
    <property type="project" value="InterPro"/>
</dbReference>
<dbReference type="PANTHER" id="PTHR11076">
    <property type="entry name" value="DNA REPAIR POLYMERASE UMUC / TRANSFERASE FAMILY MEMBER"/>
    <property type="match status" value="1"/>
</dbReference>
<evidence type="ECO:0000256" key="1">
    <source>
        <dbReference type="ARBA" id="ARBA00016178"/>
    </source>
</evidence>
<proteinExistence type="predicted"/>
<dbReference type="InterPro" id="IPR001126">
    <property type="entry name" value="UmuC"/>
</dbReference>
<organism evidence="4 5">
    <name type="scientific">Phialocephala subalpina</name>
    <dbReference type="NCBI Taxonomy" id="576137"/>
    <lineage>
        <taxon>Eukaryota</taxon>
        <taxon>Fungi</taxon>
        <taxon>Dikarya</taxon>
        <taxon>Ascomycota</taxon>
        <taxon>Pezizomycotina</taxon>
        <taxon>Leotiomycetes</taxon>
        <taxon>Helotiales</taxon>
        <taxon>Mollisiaceae</taxon>
        <taxon>Phialocephala</taxon>
        <taxon>Phialocephala fortinii species complex</taxon>
    </lineage>
</organism>
<dbReference type="SUPFAM" id="SSF100879">
    <property type="entry name" value="Lesion bypass DNA polymerase (Y-family), little finger domain"/>
    <property type="match status" value="1"/>
</dbReference>
<dbReference type="GO" id="GO:0006281">
    <property type="term" value="P:DNA repair"/>
    <property type="evidence" value="ECO:0007669"/>
    <property type="project" value="InterPro"/>
</dbReference>
<dbReference type="Gene3D" id="3.30.160.60">
    <property type="entry name" value="Classic Zinc Finger"/>
    <property type="match status" value="1"/>
</dbReference>
<dbReference type="FunFam" id="1.10.150.810:FF:000001">
    <property type="entry name" value="DNA polymerase kappa"/>
    <property type="match status" value="1"/>
</dbReference>
<dbReference type="InterPro" id="IPR017961">
    <property type="entry name" value="DNA_pol_Y-fam_little_finger"/>
</dbReference>
<dbReference type="InterPro" id="IPR043502">
    <property type="entry name" value="DNA/RNA_pol_sf"/>
</dbReference>
<feature type="region of interest" description="Disordered" evidence="2">
    <location>
        <begin position="588"/>
        <end position="630"/>
    </location>
</feature>
<dbReference type="FunFam" id="1.10.150.20:FF:000039">
    <property type="entry name" value="Polymerase (DNA directed) kappa"/>
    <property type="match status" value="1"/>
</dbReference>
<feature type="region of interest" description="Disordered" evidence="2">
    <location>
        <begin position="472"/>
        <end position="498"/>
    </location>
</feature>
<dbReference type="SUPFAM" id="SSF56672">
    <property type="entry name" value="DNA/RNA polymerases"/>
    <property type="match status" value="1"/>
</dbReference>
<dbReference type="Proteomes" id="UP000184330">
    <property type="component" value="Unassembled WGS sequence"/>
</dbReference>
<dbReference type="Gene3D" id="3.30.1490.100">
    <property type="entry name" value="DNA polymerase, Y-family, little finger domain"/>
    <property type="match status" value="1"/>
</dbReference>
<protein>
    <recommendedName>
        <fullName evidence="1">DNA polymerase kappa</fullName>
    </recommendedName>
</protein>
<dbReference type="Gene3D" id="1.10.150.20">
    <property type="entry name" value="5' to 3' exonuclease, C-terminal subdomain"/>
    <property type="match status" value="1"/>
</dbReference>
<evidence type="ECO:0000259" key="3">
    <source>
        <dbReference type="PROSITE" id="PS50173"/>
    </source>
</evidence>
<dbReference type="AlphaFoldDB" id="A0A1L7WT68"/>
<dbReference type="FunFam" id="1.10.150.810:FF:000003">
    <property type="entry name" value="DNA polymerase kappa subunit"/>
    <property type="match status" value="1"/>
</dbReference>
<dbReference type="Gene3D" id="1.10.150.810">
    <property type="match status" value="1"/>
</dbReference>
<dbReference type="FunFam" id="3.30.1490.100:FF:000010">
    <property type="entry name" value="DNA-directed polymerase kappa"/>
    <property type="match status" value="1"/>
</dbReference>
<feature type="domain" description="UmuC" evidence="3">
    <location>
        <begin position="120"/>
        <end position="299"/>
    </location>
</feature>
<sequence>MTNEKPDILEQVEMTTDQPIDEELVKEHNTLKYSLLGPSLTKSGQDNVDQQKVSEIIYNASKGSKYFNNEENRDKNLTQKIERILTKKAQLEKLDLASDRRKADDYIAELELTRDLSQWVVHIDCDAFYAAVEELDRPELKDVPFSVGKGVLTTCNYHARKFGCRSGMAGFVAKKLCPQLIQIPLNFDKYTAKAQEVREIIVDYDPRFESASIDEAYLNITEYCQTNDIGPEEAIEQLRREVHEKTKITISAGIAANAKLAKICSNKNKPNGQFRLPNDRNEIMAFMRDLPTRKVNGIGRVFERELDAIGVRTCGDIYAYRQYLSKLFGEKAFAFLMQCYLGLGRTRVQPAEEYERKSVGTESTFGDMSDPVELRHKLRATAEELEKDMLRTQFKGRTLCLKVKLHTYEVFTRQVIPPKAIYQADDLYKYSVPMLAKLEQEFPGLRLRLMGLRCTHLVSMKKPDTMAFFGFKTRRNDSDGSTPPSTLKRKADNLSEGDGWETIPEELLFEDAERQEREDELNELETLSQEIDKRKHHGKEIVPNPKKESTPEEEWWDCPICGRPQAASEREFNGHIDLCLSRQTIRDAVQETSTSTSESRSRDPTPATKRAKSSKSGVPGDLKQRRLFFG</sequence>
<dbReference type="Gene3D" id="3.30.70.270">
    <property type="match status" value="1"/>
</dbReference>
<dbReference type="OrthoDB" id="1747274at2759"/>
<evidence type="ECO:0000313" key="5">
    <source>
        <dbReference type="Proteomes" id="UP000184330"/>
    </source>
</evidence>
<dbReference type="Pfam" id="PF00817">
    <property type="entry name" value="IMS"/>
    <property type="match status" value="1"/>
</dbReference>
<dbReference type="GO" id="GO:0070987">
    <property type="term" value="P:error-free translesion synthesis"/>
    <property type="evidence" value="ECO:0007669"/>
    <property type="project" value="UniProtKB-ARBA"/>
</dbReference>
<dbReference type="FunFam" id="3.40.1170.60:FF:000012">
    <property type="entry name" value="Putative DNA-directed polymerase kappa"/>
    <property type="match status" value="1"/>
</dbReference>
<dbReference type="Gene3D" id="3.40.1170.60">
    <property type="match status" value="1"/>
</dbReference>
<dbReference type="GO" id="GO:0003887">
    <property type="term" value="F:DNA-directed DNA polymerase activity"/>
    <property type="evidence" value="ECO:0007669"/>
    <property type="project" value="InterPro"/>
</dbReference>
<reference evidence="4 5" key="1">
    <citation type="submission" date="2016-03" db="EMBL/GenBank/DDBJ databases">
        <authorList>
            <person name="Ploux O."/>
        </authorList>
    </citation>
    <scope>NUCLEOTIDE SEQUENCE [LARGE SCALE GENOMIC DNA]</scope>
    <source>
        <strain evidence="4 5">UAMH 11012</strain>
    </source>
</reference>
<dbReference type="GO" id="GO:0005634">
    <property type="term" value="C:nucleus"/>
    <property type="evidence" value="ECO:0007669"/>
    <property type="project" value="TreeGrafter"/>
</dbReference>
<dbReference type="CDD" id="cd03586">
    <property type="entry name" value="PolY_Pol_IV_kappa"/>
    <property type="match status" value="1"/>
</dbReference>
<dbReference type="Pfam" id="PF11799">
    <property type="entry name" value="IMS_C"/>
    <property type="match status" value="1"/>
</dbReference>
<keyword evidence="5" id="KW-1185">Reference proteome</keyword>
<dbReference type="FunFam" id="3.30.70.270:FF:000014">
    <property type="entry name" value="DNA polymerase kappa subunit"/>
    <property type="match status" value="1"/>
</dbReference>
<dbReference type="InterPro" id="IPR036775">
    <property type="entry name" value="DNA_pol_Y-fam_lit_finger_sf"/>
</dbReference>
<dbReference type="PROSITE" id="PS50173">
    <property type="entry name" value="UMUC"/>
    <property type="match status" value="1"/>
</dbReference>
<evidence type="ECO:0000313" key="4">
    <source>
        <dbReference type="EMBL" id="CZR55974.1"/>
    </source>
</evidence>
<feature type="region of interest" description="Disordered" evidence="2">
    <location>
        <begin position="513"/>
        <end position="555"/>
    </location>
</feature>
<dbReference type="NCBIfam" id="NF002677">
    <property type="entry name" value="PRK02406.1"/>
    <property type="match status" value="1"/>
</dbReference>
<dbReference type="InterPro" id="IPR050116">
    <property type="entry name" value="DNA_polymerase-Y"/>
</dbReference>